<feature type="region of interest" description="Disordered" evidence="4">
    <location>
        <begin position="420"/>
        <end position="459"/>
    </location>
</feature>
<reference evidence="6" key="1">
    <citation type="submission" date="2021-02" db="EMBL/GenBank/DDBJ databases">
        <title>Comparative genomics reveals that relaxation of natural selection precedes convergent phenotypic evolution of cavefish.</title>
        <authorList>
            <person name="Peng Z."/>
        </authorList>
    </citation>
    <scope>NUCLEOTIDE SEQUENCE</scope>
    <source>
        <tissue evidence="6">Muscle</tissue>
    </source>
</reference>
<dbReference type="FunFam" id="3.40.50.300:FF:002274">
    <property type="entry name" value="Si:dkeyp-69e1.8"/>
    <property type="match status" value="1"/>
</dbReference>
<evidence type="ECO:0000313" key="6">
    <source>
        <dbReference type="EMBL" id="KAI7790241.1"/>
    </source>
</evidence>
<organism evidence="6 7">
    <name type="scientific">Triplophysa rosa</name>
    <name type="common">Cave loach</name>
    <dbReference type="NCBI Taxonomy" id="992332"/>
    <lineage>
        <taxon>Eukaryota</taxon>
        <taxon>Metazoa</taxon>
        <taxon>Chordata</taxon>
        <taxon>Craniata</taxon>
        <taxon>Vertebrata</taxon>
        <taxon>Euteleostomi</taxon>
        <taxon>Actinopterygii</taxon>
        <taxon>Neopterygii</taxon>
        <taxon>Teleostei</taxon>
        <taxon>Ostariophysi</taxon>
        <taxon>Cypriniformes</taxon>
        <taxon>Nemacheilidae</taxon>
        <taxon>Triplophysa</taxon>
    </lineage>
</organism>
<dbReference type="Pfam" id="PF04548">
    <property type="entry name" value="AIG1"/>
    <property type="match status" value="2"/>
</dbReference>
<dbReference type="AlphaFoldDB" id="A0A9W7T4N3"/>
<dbReference type="EMBL" id="JAFHDT010000196">
    <property type="protein sequence ID" value="KAI7790241.1"/>
    <property type="molecule type" value="Genomic_DNA"/>
</dbReference>
<sequence length="538" mass="61165">MEGAEENTSSDLHYKVILLGRTGAGKSATGNTILGRKAFVSKKSFRTVTQEVQSDSVTIDGVKLTIYDTPGFFDPETERSPAVMFRREGFPELDSTEPLVILLVITTDRFTAEEKDTVESIEDFLPDWLIKNTWIIFTRGDELERDGDTIETLIDESQDLKAVVQRFENRYFVFNNVAQGPNHPDVKRLMDVIRTVQPLAPETKPFLQRQIPAEHERHSSERRLILLGRTGAGKSATGNTLLGDKVFKSEHSFSSVTQHCDIHKAVVSQKQVSVVDTPGFLDLTSRPEDLAEEMGKSVWLCSAGPHAFLYVVSATQRMSTEDENDIKNIESMYGEEAVKYTIPVFTHCDQLDGRSVEDLLQQNEVLSRFVQRCGGRYHTMINKDIRNRRQVTRLLHKIDEMLEENGGGHYTNEMFQHAQKCGQDENDDDEDISGNDEKMQCAQNESSPSHDEASETVQGTKESWLGRVWRRVRGSFRKFMNRFRRHFDAVAQFLYSLAQRIIDFVTNLSRTSETKQDRSSSGQRCQSKHLALNPIAKK</sequence>
<feature type="domain" description="AIG1-type G" evidence="5">
    <location>
        <begin position="11"/>
        <end position="216"/>
    </location>
</feature>
<keyword evidence="2" id="KW-0547">Nucleotide-binding</keyword>
<dbReference type="InterPro" id="IPR006703">
    <property type="entry name" value="G_AIG1"/>
</dbReference>
<comment type="caution">
    <text evidence="6">The sequence shown here is derived from an EMBL/GenBank/DDBJ whole genome shotgun (WGS) entry which is preliminary data.</text>
</comment>
<name>A0A9W7T4N3_TRIRA</name>
<dbReference type="PANTHER" id="PTHR10903:SF186">
    <property type="entry name" value="GTPASE IMAP FAMILY MEMBER 4-LIKE-RELATED"/>
    <property type="match status" value="1"/>
</dbReference>
<comment type="similarity">
    <text evidence="1">Belongs to the TRAFAC class TrmE-Era-EngA-EngB-Septin-like GTPase superfamily. AIG1/Toc34/Toc159-like paraseptin GTPase family. IAN subfamily.</text>
</comment>
<evidence type="ECO:0000313" key="7">
    <source>
        <dbReference type="Proteomes" id="UP001059041"/>
    </source>
</evidence>
<dbReference type="InterPro" id="IPR027417">
    <property type="entry name" value="P-loop_NTPase"/>
</dbReference>
<dbReference type="PANTHER" id="PTHR10903">
    <property type="entry name" value="GTPASE, IMAP FAMILY MEMBER-RELATED"/>
    <property type="match status" value="1"/>
</dbReference>
<feature type="domain" description="AIG1-type G" evidence="5">
    <location>
        <begin position="219"/>
        <end position="419"/>
    </location>
</feature>
<evidence type="ECO:0000256" key="4">
    <source>
        <dbReference type="SAM" id="MobiDB-lite"/>
    </source>
</evidence>
<dbReference type="PROSITE" id="PS51720">
    <property type="entry name" value="G_AIG1"/>
    <property type="match status" value="2"/>
</dbReference>
<evidence type="ECO:0000256" key="3">
    <source>
        <dbReference type="ARBA" id="ARBA00023134"/>
    </source>
</evidence>
<evidence type="ECO:0000256" key="2">
    <source>
        <dbReference type="ARBA" id="ARBA00022741"/>
    </source>
</evidence>
<feature type="compositionally biased region" description="Acidic residues" evidence="4">
    <location>
        <begin position="424"/>
        <end position="434"/>
    </location>
</feature>
<dbReference type="OrthoDB" id="8954335at2759"/>
<protein>
    <submittedName>
        <fullName evidence="6">GTPase IMAP family member 8-like</fullName>
    </submittedName>
</protein>
<dbReference type="GO" id="GO:0005525">
    <property type="term" value="F:GTP binding"/>
    <property type="evidence" value="ECO:0007669"/>
    <property type="project" value="UniProtKB-KW"/>
</dbReference>
<dbReference type="SUPFAM" id="SSF52540">
    <property type="entry name" value="P-loop containing nucleoside triphosphate hydrolases"/>
    <property type="match status" value="2"/>
</dbReference>
<keyword evidence="3" id="KW-0342">GTP-binding</keyword>
<evidence type="ECO:0000259" key="5">
    <source>
        <dbReference type="PROSITE" id="PS51720"/>
    </source>
</evidence>
<gene>
    <name evidence="6" type="ORF">IRJ41_020996</name>
</gene>
<dbReference type="InterPro" id="IPR045058">
    <property type="entry name" value="GIMA/IAN/Toc"/>
</dbReference>
<proteinExistence type="inferred from homology"/>
<evidence type="ECO:0000256" key="1">
    <source>
        <dbReference type="ARBA" id="ARBA00008535"/>
    </source>
</evidence>
<keyword evidence="7" id="KW-1185">Reference proteome</keyword>
<dbReference type="Proteomes" id="UP001059041">
    <property type="component" value="Unassembled WGS sequence"/>
</dbReference>
<dbReference type="Gene3D" id="3.40.50.300">
    <property type="entry name" value="P-loop containing nucleotide triphosphate hydrolases"/>
    <property type="match status" value="2"/>
</dbReference>
<accession>A0A9W7T4N3</accession>
<feature type="region of interest" description="Disordered" evidence="4">
    <location>
        <begin position="510"/>
        <end position="538"/>
    </location>
</feature>